<dbReference type="AlphaFoldDB" id="V4PMA3"/>
<sequence>MIQQLIQRLEDRLDFTKIADPARMRIHRTADI</sequence>
<dbReference type="EMBL" id="AOFQ01000070">
    <property type="protein sequence ID" value="ESQ97205.1"/>
    <property type="molecule type" value="Genomic_DNA"/>
</dbReference>
<evidence type="ECO:0000313" key="1">
    <source>
        <dbReference type="EMBL" id="ESQ97205.1"/>
    </source>
</evidence>
<proteinExistence type="predicted"/>
<protein>
    <submittedName>
        <fullName evidence="1">Uncharacterized protein</fullName>
    </submittedName>
</protein>
<accession>V4PMA3</accession>
<name>V4PMA3_STUCH</name>
<comment type="caution">
    <text evidence="1">The sequence shown here is derived from an EMBL/GenBank/DDBJ whole genome shotgun (WGS) entry which is preliminary data.</text>
</comment>
<evidence type="ECO:0000313" key="2">
    <source>
        <dbReference type="Proteomes" id="UP000017822"/>
    </source>
</evidence>
<gene>
    <name evidence="1" type="ORF">F753_22390</name>
</gene>
<reference evidence="1 2" key="1">
    <citation type="submission" date="2013-07" db="EMBL/GenBank/DDBJ databases">
        <authorList>
            <person name="Schaap P.J."/>
            <person name="Mehboob F."/>
            <person name="Oosterkamp M.J."/>
            <person name="de Vos W.M."/>
            <person name="Stams A.J.M."/>
            <person name="Koehorst J.J."/>
        </authorList>
    </citation>
    <scope>NUCLEOTIDE SEQUENCE [LARGE SCALE GENOMIC DNA]</scope>
    <source>
        <strain evidence="1 2">AW-1</strain>
    </source>
</reference>
<dbReference type="Proteomes" id="UP000017822">
    <property type="component" value="Unassembled WGS sequence"/>
</dbReference>
<organism evidence="1 2">
    <name type="scientific">Stutzerimonas chloritidismutans AW-1</name>
    <dbReference type="NCBI Taxonomy" id="1263865"/>
    <lineage>
        <taxon>Bacteria</taxon>
        <taxon>Pseudomonadati</taxon>
        <taxon>Pseudomonadota</taxon>
        <taxon>Gammaproteobacteria</taxon>
        <taxon>Pseudomonadales</taxon>
        <taxon>Pseudomonadaceae</taxon>
        <taxon>Stutzerimonas</taxon>
    </lineage>
</organism>